<gene>
    <name evidence="1" type="ORF">EEDITHA_LOCUS15768</name>
</gene>
<keyword evidence="2" id="KW-1185">Reference proteome</keyword>
<organism evidence="1 2">
    <name type="scientific">Euphydryas editha</name>
    <name type="common">Edith's checkerspot</name>
    <dbReference type="NCBI Taxonomy" id="104508"/>
    <lineage>
        <taxon>Eukaryota</taxon>
        <taxon>Metazoa</taxon>
        <taxon>Ecdysozoa</taxon>
        <taxon>Arthropoda</taxon>
        <taxon>Hexapoda</taxon>
        <taxon>Insecta</taxon>
        <taxon>Pterygota</taxon>
        <taxon>Neoptera</taxon>
        <taxon>Endopterygota</taxon>
        <taxon>Lepidoptera</taxon>
        <taxon>Glossata</taxon>
        <taxon>Ditrysia</taxon>
        <taxon>Papilionoidea</taxon>
        <taxon>Nymphalidae</taxon>
        <taxon>Nymphalinae</taxon>
        <taxon>Euphydryas</taxon>
    </lineage>
</organism>
<dbReference type="AlphaFoldDB" id="A0AAU9UP55"/>
<comment type="caution">
    <text evidence="1">The sequence shown here is derived from an EMBL/GenBank/DDBJ whole genome shotgun (WGS) entry which is preliminary data.</text>
</comment>
<name>A0AAU9UP55_EUPED</name>
<proteinExistence type="predicted"/>
<evidence type="ECO:0000313" key="2">
    <source>
        <dbReference type="Proteomes" id="UP001153954"/>
    </source>
</evidence>
<accession>A0AAU9UP55</accession>
<sequence length="119" mass="14564">MRDYSLENKYLTYPTEEAMECFSKQRDMVTYIIRNHVNVGQIKNYMKTILCTVCDYNFIKCLEHKNLIIAEMQDLLCRFFLYNWCKDTNKIIKGIRTHYEVNDRVQEIAHQYYKKRNKK</sequence>
<dbReference type="Proteomes" id="UP001153954">
    <property type="component" value="Unassembled WGS sequence"/>
</dbReference>
<protein>
    <submittedName>
        <fullName evidence="1">Uncharacterized protein</fullName>
    </submittedName>
</protein>
<evidence type="ECO:0000313" key="1">
    <source>
        <dbReference type="EMBL" id="CAH2100962.1"/>
    </source>
</evidence>
<dbReference type="EMBL" id="CAKOGL010000023">
    <property type="protein sequence ID" value="CAH2100962.1"/>
    <property type="molecule type" value="Genomic_DNA"/>
</dbReference>
<reference evidence="1" key="1">
    <citation type="submission" date="2022-03" db="EMBL/GenBank/DDBJ databases">
        <authorList>
            <person name="Tunstrom K."/>
        </authorList>
    </citation>
    <scope>NUCLEOTIDE SEQUENCE</scope>
</reference>